<protein>
    <recommendedName>
        <fullName evidence="3">Transmembrane protein</fullName>
    </recommendedName>
</protein>
<organism evidence="2">
    <name type="scientific">bioreactor metagenome</name>
    <dbReference type="NCBI Taxonomy" id="1076179"/>
    <lineage>
        <taxon>unclassified sequences</taxon>
        <taxon>metagenomes</taxon>
        <taxon>ecological metagenomes</taxon>
    </lineage>
</organism>
<comment type="caution">
    <text evidence="2">The sequence shown here is derived from an EMBL/GenBank/DDBJ whole genome shotgun (WGS) entry which is preliminary data.</text>
</comment>
<keyword evidence="1" id="KW-0472">Membrane</keyword>
<proteinExistence type="predicted"/>
<evidence type="ECO:0000256" key="1">
    <source>
        <dbReference type="SAM" id="Phobius"/>
    </source>
</evidence>
<dbReference type="AlphaFoldDB" id="A0A645D5T7"/>
<dbReference type="EMBL" id="VSSQ01033077">
    <property type="protein sequence ID" value="MPM84567.1"/>
    <property type="molecule type" value="Genomic_DNA"/>
</dbReference>
<evidence type="ECO:0000313" key="2">
    <source>
        <dbReference type="EMBL" id="MPM84567.1"/>
    </source>
</evidence>
<keyword evidence="1" id="KW-0812">Transmembrane</keyword>
<gene>
    <name evidence="2" type="ORF">SDC9_131640</name>
</gene>
<sequence>MKRQNKKVVKIYCILLTKFIIIFSIYFMFYSFKPNRFKGFRVTISLCLRNTIKNVRWVNLFRIQFQIFHHFLDKSSAIVAIKNSKTPFQTNKFQLVTIAKKEVQAKRVKGANLHCRSLLSRNGFDSLFHLSSCFIRKRYS</sequence>
<keyword evidence="1" id="KW-1133">Transmembrane helix</keyword>
<feature type="transmembrane region" description="Helical" evidence="1">
    <location>
        <begin position="12"/>
        <end position="32"/>
    </location>
</feature>
<reference evidence="2" key="1">
    <citation type="submission" date="2019-08" db="EMBL/GenBank/DDBJ databases">
        <authorList>
            <person name="Kucharzyk K."/>
            <person name="Murdoch R.W."/>
            <person name="Higgins S."/>
            <person name="Loffler F."/>
        </authorList>
    </citation>
    <scope>NUCLEOTIDE SEQUENCE</scope>
</reference>
<evidence type="ECO:0008006" key="3">
    <source>
        <dbReference type="Google" id="ProtNLM"/>
    </source>
</evidence>
<accession>A0A645D5T7</accession>
<name>A0A645D5T7_9ZZZZ</name>